<dbReference type="SUPFAM" id="SSF48576">
    <property type="entry name" value="Terpenoid synthases"/>
    <property type="match status" value="1"/>
</dbReference>
<dbReference type="InterPro" id="IPR008949">
    <property type="entry name" value="Isoprenoid_synthase_dom_sf"/>
</dbReference>
<evidence type="ECO:0000256" key="1">
    <source>
        <dbReference type="ARBA" id="ARBA00023239"/>
    </source>
</evidence>
<dbReference type="OrthoDB" id="4183143at2"/>
<dbReference type="AlphaFoldDB" id="A0A401YM34"/>
<comment type="similarity">
    <text evidence="2">Belongs to the terpene synthase family.</text>
</comment>
<comment type="caution">
    <text evidence="3">The sequence shown here is derived from an EMBL/GenBank/DDBJ whole genome shotgun (WGS) entry which is preliminary data.</text>
</comment>
<keyword evidence="2" id="KW-0460">Magnesium</keyword>
<organism evidence="3 4">
    <name type="scientific">Embleya hyalina</name>
    <dbReference type="NCBI Taxonomy" id="516124"/>
    <lineage>
        <taxon>Bacteria</taxon>
        <taxon>Bacillati</taxon>
        <taxon>Actinomycetota</taxon>
        <taxon>Actinomycetes</taxon>
        <taxon>Kitasatosporales</taxon>
        <taxon>Streptomycetaceae</taxon>
        <taxon>Embleya</taxon>
    </lineage>
</organism>
<evidence type="ECO:0000313" key="3">
    <source>
        <dbReference type="EMBL" id="GCD95682.1"/>
    </source>
</evidence>
<reference evidence="3 4" key="1">
    <citation type="submission" date="2018-12" db="EMBL/GenBank/DDBJ databases">
        <title>Draft genome sequence of Embleya hyalina NBRC 13850T.</title>
        <authorList>
            <person name="Komaki H."/>
            <person name="Hosoyama A."/>
            <person name="Kimura A."/>
            <person name="Ichikawa N."/>
            <person name="Tamura T."/>
        </authorList>
    </citation>
    <scope>NUCLEOTIDE SEQUENCE [LARGE SCALE GENOMIC DNA]</scope>
    <source>
        <strain evidence="3 4">NBRC 13850</strain>
    </source>
</reference>
<dbReference type="InterPro" id="IPR034686">
    <property type="entry name" value="Terpene_cyclase-like_2"/>
</dbReference>
<sequence>MTTEPPRDDTRIRFRDVPTRLPTTTHPDTDRLVTASSRWCRTHLRACARSDAELAAYLGGGISTLVCRMLPNAPHEVTLAACDLFEYLVLLDDAMGDRGRLGASEHAARHAAGRVMVALTDWGGYPDAATEGVYDAARRLRPHLSERQWERLAVGVADYLDGCVLEVAAGDDDLADLAAYTRRRRVTVGMRWILVLAELTAGGRLDPGVPLDPRVRELHTIALDHLWMVNDLFSYLKEWHGRECTTNVVPLLCRTRGHDPQGAVDWLFDHIAEREAAFLRAGREIESGMAAGRSAVPGYLHNIALVMSSALYWSRDTTRYHVPGLPDPRRRT</sequence>
<dbReference type="EMBL" id="BIFH01000018">
    <property type="protein sequence ID" value="GCD95682.1"/>
    <property type="molecule type" value="Genomic_DNA"/>
</dbReference>
<comment type="cofactor">
    <cofactor evidence="2">
        <name>Mg(2+)</name>
        <dbReference type="ChEBI" id="CHEBI:18420"/>
    </cofactor>
</comment>
<evidence type="ECO:0000256" key="2">
    <source>
        <dbReference type="RuleBase" id="RU366034"/>
    </source>
</evidence>
<dbReference type="EC" id="4.2.3.-" evidence="2"/>
<dbReference type="RefSeq" id="WP_126637783.1">
    <property type="nucleotide sequence ID" value="NZ_BIFH01000018.1"/>
</dbReference>
<name>A0A401YM34_9ACTN</name>
<evidence type="ECO:0000313" key="4">
    <source>
        <dbReference type="Proteomes" id="UP000286931"/>
    </source>
</evidence>
<dbReference type="SFLD" id="SFLDG01020">
    <property type="entry name" value="Terpene_Cyclase_Like_2"/>
    <property type="match status" value="1"/>
</dbReference>
<keyword evidence="2" id="KW-0479">Metal-binding</keyword>
<gene>
    <name evidence="3" type="ORF">EHYA_03357</name>
</gene>
<proteinExistence type="inferred from homology"/>
<dbReference type="PANTHER" id="PTHR35201:SF4">
    <property type="entry name" value="BETA-PINACENE SYNTHASE-RELATED"/>
    <property type="match status" value="1"/>
</dbReference>
<dbReference type="Pfam" id="PF19086">
    <property type="entry name" value="Terpene_syn_C_2"/>
    <property type="match status" value="1"/>
</dbReference>
<keyword evidence="1 2" id="KW-0456">Lyase</keyword>
<dbReference type="PANTHER" id="PTHR35201">
    <property type="entry name" value="TERPENE SYNTHASE"/>
    <property type="match status" value="1"/>
</dbReference>
<dbReference type="SFLD" id="SFLDS00005">
    <property type="entry name" value="Isoprenoid_Synthase_Type_I"/>
    <property type="match status" value="1"/>
</dbReference>
<dbReference type="GO" id="GO:0046872">
    <property type="term" value="F:metal ion binding"/>
    <property type="evidence" value="ECO:0007669"/>
    <property type="project" value="UniProtKB-KW"/>
</dbReference>
<accession>A0A401YM34</accession>
<dbReference type="Proteomes" id="UP000286931">
    <property type="component" value="Unassembled WGS sequence"/>
</dbReference>
<keyword evidence="4" id="KW-1185">Reference proteome</keyword>
<dbReference type="Gene3D" id="1.10.600.10">
    <property type="entry name" value="Farnesyl Diphosphate Synthase"/>
    <property type="match status" value="1"/>
</dbReference>
<dbReference type="GO" id="GO:0010333">
    <property type="term" value="F:terpene synthase activity"/>
    <property type="evidence" value="ECO:0007669"/>
    <property type="project" value="InterPro"/>
</dbReference>
<protein>
    <recommendedName>
        <fullName evidence="2">Terpene synthase</fullName>
        <ecNumber evidence="2">4.2.3.-</ecNumber>
    </recommendedName>
</protein>